<dbReference type="EMBL" id="CAJRAU010000001">
    <property type="protein sequence ID" value="CAG5067955.1"/>
    <property type="molecule type" value="Genomic_DNA"/>
</dbReference>
<gene>
    <name evidence="1" type="ORF">DYBT9623_00683</name>
</gene>
<reference evidence="1 2" key="1">
    <citation type="submission" date="2021-04" db="EMBL/GenBank/DDBJ databases">
        <authorList>
            <person name="Rodrigo-Torres L."/>
            <person name="Arahal R. D."/>
            <person name="Lucena T."/>
        </authorList>
    </citation>
    <scope>NUCLEOTIDE SEQUENCE [LARGE SCALE GENOMIC DNA]</scope>
    <source>
        <strain evidence="1 2">CECT 9623</strain>
    </source>
</reference>
<evidence type="ECO:0000313" key="1">
    <source>
        <dbReference type="EMBL" id="CAG5067955.1"/>
    </source>
</evidence>
<keyword evidence="2" id="KW-1185">Reference proteome</keyword>
<dbReference type="Proteomes" id="UP000679725">
    <property type="component" value="Unassembled WGS sequence"/>
</dbReference>
<sequence length="227" mass="24389">MTSFEKLLFTNSIFKLYEHVYLVSSAEAETALVSDSTVVKAGTMFIVSYGSTRYYKLANNSDTFTTLPKLSEPIPQKDWVVCDAADTNSPKVVSNLNDTSTVVLMSTSSANPTGSPSGIAKLGLYLKAMIAGQGSAFGIDVDGVRAFIRGSYGSGWTEWRQLQLRNEINNGITTPKTSVEMNVAYPATATAPALSYPTGTMVVCKNAGKAYIRTSSTEWFEVSGVPV</sequence>
<protein>
    <submittedName>
        <fullName evidence="1">Uncharacterized protein</fullName>
    </submittedName>
</protein>
<accession>A0ABM8UKE6</accession>
<evidence type="ECO:0000313" key="2">
    <source>
        <dbReference type="Proteomes" id="UP000679725"/>
    </source>
</evidence>
<name>A0ABM8UKE6_9BACT</name>
<organism evidence="1 2">
    <name type="scientific">Dyadobacter linearis</name>
    <dbReference type="NCBI Taxonomy" id="2823330"/>
    <lineage>
        <taxon>Bacteria</taxon>
        <taxon>Pseudomonadati</taxon>
        <taxon>Bacteroidota</taxon>
        <taxon>Cytophagia</taxon>
        <taxon>Cytophagales</taxon>
        <taxon>Spirosomataceae</taxon>
        <taxon>Dyadobacter</taxon>
    </lineage>
</organism>
<dbReference type="RefSeq" id="WP_215232082.1">
    <property type="nucleotide sequence ID" value="NZ_CAJRAU010000001.1"/>
</dbReference>
<comment type="caution">
    <text evidence="1">The sequence shown here is derived from an EMBL/GenBank/DDBJ whole genome shotgun (WGS) entry which is preliminary data.</text>
</comment>
<proteinExistence type="predicted"/>